<name>A0A177AE03_9PEZI</name>
<gene>
    <name evidence="2" type="ORF">VC83_03522</name>
</gene>
<organism evidence="2">
    <name type="scientific">Pseudogymnoascus destructans</name>
    <dbReference type="NCBI Taxonomy" id="655981"/>
    <lineage>
        <taxon>Eukaryota</taxon>
        <taxon>Fungi</taxon>
        <taxon>Dikarya</taxon>
        <taxon>Ascomycota</taxon>
        <taxon>Pezizomycotina</taxon>
        <taxon>Leotiomycetes</taxon>
        <taxon>Thelebolales</taxon>
        <taxon>Thelebolaceae</taxon>
        <taxon>Pseudogymnoascus</taxon>
    </lineage>
</organism>
<feature type="transmembrane region" description="Helical" evidence="1">
    <location>
        <begin position="136"/>
        <end position="155"/>
    </location>
</feature>
<evidence type="ECO:0000313" key="2">
    <source>
        <dbReference type="EMBL" id="OAF60328.2"/>
    </source>
</evidence>
<dbReference type="Proteomes" id="UP000077154">
    <property type="component" value="Unassembled WGS sequence"/>
</dbReference>
<dbReference type="AlphaFoldDB" id="A0A177AE03"/>
<feature type="transmembrane region" description="Helical" evidence="1">
    <location>
        <begin position="104"/>
        <end position="124"/>
    </location>
</feature>
<accession>A0A177AE03</accession>
<keyword evidence="1" id="KW-1133">Transmembrane helix</keyword>
<feature type="transmembrane region" description="Helical" evidence="1">
    <location>
        <begin position="49"/>
        <end position="74"/>
    </location>
</feature>
<protein>
    <submittedName>
        <fullName evidence="2">Uncharacterized protein</fullName>
    </submittedName>
</protein>
<reference evidence="2" key="1">
    <citation type="submission" date="2016-03" db="EMBL/GenBank/DDBJ databases">
        <title>Updated assembly of Pseudogymnoascus destructans, the fungus causing white-nose syndrome of bats.</title>
        <authorList>
            <person name="Palmer J.M."/>
            <person name="Drees K.P."/>
            <person name="Foster J.T."/>
            <person name="Lindner D.L."/>
        </authorList>
    </citation>
    <scope>NUCLEOTIDE SEQUENCE [LARGE SCALE GENOMIC DNA]</scope>
    <source>
        <strain evidence="2">20631-21</strain>
    </source>
</reference>
<feature type="transmembrane region" description="Helical" evidence="1">
    <location>
        <begin position="167"/>
        <end position="190"/>
    </location>
</feature>
<evidence type="ECO:0000256" key="1">
    <source>
        <dbReference type="SAM" id="Phobius"/>
    </source>
</evidence>
<sequence length="202" mass="22695">MSTQLLIFVVIAICLAVLEFALLFRCGKHNSEPPGTTPPQPWHKPPPKWWFLTMSAILFILAVSLIWSIVYTFVTPRPILIGSMGIVGTSYQISCQKLYDGTKFTTLAVVVCSALQFQLYILLLRQPSEELLETDISVLMLSFIAEYTTIFYVYLNLPQSPQPRVNIFANFGKVFCAITIIAALVSQPLYRWGIVDLVSSLL</sequence>
<dbReference type="EMBL" id="KV441391">
    <property type="protein sequence ID" value="OAF60328.2"/>
    <property type="molecule type" value="Genomic_DNA"/>
</dbReference>
<keyword evidence="1" id="KW-0812">Transmembrane</keyword>
<proteinExistence type="predicted"/>
<dbReference type="GeneID" id="36286598"/>
<keyword evidence="1" id="KW-0472">Membrane</keyword>
<dbReference type="RefSeq" id="XP_024325609.1">
    <property type="nucleotide sequence ID" value="XM_024467168.1"/>
</dbReference>